<proteinExistence type="predicted"/>
<reference evidence="3 4" key="1">
    <citation type="submission" date="2020-04" db="EMBL/GenBank/DDBJ databases">
        <authorList>
            <person name="Pieper L."/>
        </authorList>
    </citation>
    <scope>NUCLEOTIDE SEQUENCE [LARGE SCALE GENOMIC DNA]</scope>
    <source>
        <strain evidence="3 4">B33</strain>
    </source>
</reference>
<keyword evidence="1" id="KW-0175">Coiled coil</keyword>
<gene>
    <name evidence="3" type="ORF">HUV05_23010</name>
</gene>
<organism evidence="3 4">
    <name type="scientific">Phocaeicola vulgatus</name>
    <name type="common">Bacteroides vulgatus</name>
    <dbReference type="NCBI Taxonomy" id="821"/>
    <lineage>
        <taxon>Bacteria</taxon>
        <taxon>Pseudomonadati</taxon>
        <taxon>Bacteroidota</taxon>
        <taxon>Bacteroidia</taxon>
        <taxon>Bacteroidales</taxon>
        <taxon>Bacteroidaceae</taxon>
        <taxon>Phocaeicola</taxon>
    </lineage>
</organism>
<feature type="non-terminal residue" evidence="3">
    <location>
        <position position="1"/>
    </location>
</feature>
<feature type="region of interest" description="Disordered" evidence="2">
    <location>
        <begin position="81"/>
        <end position="153"/>
    </location>
</feature>
<feature type="compositionally biased region" description="Acidic residues" evidence="2">
    <location>
        <begin position="91"/>
        <end position="153"/>
    </location>
</feature>
<dbReference type="Proteomes" id="UP000524321">
    <property type="component" value="Unassembled WGS sequence"/>
</dbReference>
<feature type="coiled-coil region" evidence="1">
    <location>
        <begin position="1"/>
        <end position="42"/>
    </location>
</feature>
<dbReference type="EMBL" id="JABWDJ010000335">
    <property type="protein sequence ID" value="NVB76306.1"/>
    <property type="molecule type" value="Genomic_DNA"/>
</dbReference>
<dbReference type="RefSeq" id="WP_221421003.1">
    <property type="nucleotide sequence ID" value="NZ_JABWDJ010000335.1"/>
</dbReference>
<evidence type="ECO:0000256" key="2">
    <source>
        <dbReference type="SAM" id="MobiDB-lite"/>
    </source>
</evidence>
<accession>A0A7Y6PIC7</accession>
<feature type="non-terminal residue" evidence="3">
    <location>
        <position position="153"/>
    </location>
</feature>
<reference evidence="3 4" key="2">
    <citation type="submission" date="2020-07" db="EMBL/GenBank/DDBJ databases">
        <title>Bacterial metabolism rescues the inhibition of intestinal drug absorption by food and drug additives.</title>
        <authorList>
            <person name="Zou L."/>
            <person name="Spanogiannopoulos P."/>
            <person name="Chien H.-C."/>
            <person name="Pieper L.M."/>
            <person name="Cai W."/>
            <person name="Khuri N."/>
            <person name="Pottel J."/>
            <person name="Vora B."/>
            <person name="Ni Z."/>
            <person name="Tsakalozou E."/>
            <person name="Zhang W."/>
            <person name="Shoichet B.K."/>
            <person name="Giacomini K.M."/>
            <person name="Turnbaugh P.J."/>
        </authorList>
    </citation>
    <scope>NUCLEOTIDE SEQUENCE [LARGE SCALE GENOMIC DNA]</scope>
    <source>
        <strain evidence="3 4">B33</strain>
    </source>
</reference>
<evidence type="ECO:0000313" key="4">
    <source>
        <dbReference type="Proteomes" id="UP000524321"/>
    </source>
</evidence>
<name>A0A7Y6PIC7_PHOVU</name>
<comment type="caution">
    <text evidence="3">The sequence shown here is derived from an EMBL/GenBank/DDBJ whole genome shotgun (WGS) entry which is preliminary data.</text>
</comment>
<dbReference type="AlphaFoldDB" id="A0A7Y6PIC7"/>
<protein>
    <submittedName>
        <fullName evidence="3">Uncharacterized protein</fullName>
    </submittedName>
</protein>
<sequence length="153" mass="16999">YEATSEKIAEQETKVEQEAEEINNLRAENAAKRQEVKELAASTSDNVLAYAEEISSNYAQAQSLVSQVNSANDSLYGLMQQAAEERRAAQEAEEQAAAEQAALEEQETSQETEEAEEVSYEEESTESSEETESQDETYTDEGESEETAEEDYS</sequence>
<evidence type="ECO:0000256" key="1">
    <source>
        <dbReference type="SAM" id="Coils"/>
    </source>
</evidence>
<evidence type="ECO:0000313" key="3">
    <source>
        <dbReference type="EMBL" id="NVB76306.1"/>
    </source>
</evidence>